<dbReference type="InterPro" id="IPR027417">
    <property type="entry name" value="P-loop_NTPase"/>
</dbReference>
<dbReference type="PANTHER" id="PTHR12169:SF6">
    <property type="entry name" value="AFG1-LIKE ATPASE"/>
    <property type="match status" value="1"/>
</dbReference>
<dbReference type="NCBIfam" id="NF040713">
    <property type="entry name" value="ZapE"/>
    <property type="match status" value="1"/>
</dbReference>
<protein>
    <submittedName>
        <fullName evidence="3">Cell division protein ZapE</fullName>
    </submittedName>
</protein>
<dbReference type="PANTHER" id="PTHR12169">
    <property type="entry name" value="ATPASE N2B"/>
    <property type="match status" value="1"/>
</dbReference>
<reference evidence="3 4" key="1">
    <citation type="submission" date="2024-06" db="EMBL/GenBank/DDBJ databases">
        <authorList>
            <person name="Tuo L."/>
        </authorList>
    </citation>
    <scope>NUCLEOTIDE SEQUENCE [LARGE SCALE GENOMIC DNA]</scope>
    <source>
        <strain evidence="3 4">ZMM04-5</strain>
    </source>
</reference>
<dbReference type="GO" id="GO:0051301">
    <property type="term" value="P:cell division"/>
    <property type="evidence" value="ECO:0007669"/>
    <property type="project" value="UniProtKB-KW"/>
</dbReference>
<organism evidence="3 4">
    <name type="scientific">Mesorhizobium marinum</name>
    <dbReference type="NCBI Taxonomy" id="3228790"/>
    <lineage>
        <taxon>Bacteria</taxon>
        <taxon>Pseudomonadati</taxon>
        <taxon>Pseudomonadota</taxon>
        <taxon>Alphaproteobacteria</taxon>
        <taxon>Hyphomicrobiales</taxon>
        <taxon>Phyllobacteriaceae</taxon>
        <taxon>Mesorhizobium</taxon>
    </lineage>
</organism>
<proteinExistence type="predicted"/>
<gene>
    <name evidence="3" type="primary">zapE</name>
    <name evidence="3" type="ORF">ABUE31_08225</name>
</gene>
<accession>A0ABV3QY13</accession>
<dbReference type="Pfam" id="PF03969">
    <property type="entry name" value="AFG1_ATPase"/>
    <property type="match status" value="1"/>
</dbReference>
<keyword evidence="1" id="KW-0547">Nucleotide-binding</keyword>
<comment type="caution">
    <text evidence="3">The sequence shown here is derived from an EMBL/GenBank/DDBJ whole genome shotgun (WGS) entry which is preliminary data.</text>
</comment>
<evidence type="ECO:0000256" key="1">
    <source>
        <dbReference type="ARBA" id="ARBA00022741"/>
    </source>
</evidence>
<dbReference type="EMBL" id="JBFOCI010000002">
    <property type="protein sequence ID" value="MEW9805965.1"/>
    <property type="molecule type" value="Genomic_DNA"/>
</dbReference>
<keyword evidence="2" id="KW-0067">ATP-binding</keyword>
<sequence length="400" mass="44686">MTKHLRDGLEPHSTVAQRYAHLVETGEIAEDQAQRTVVAALDHLINDIRAKRLARKSSALGWLFAKNRAAQEHVTGLYVHGGVGRGKTMLMDLFFETVPVRRKRRVHFNDFMADAHDRIQKHRQARKEGTVREDDPIPPVARALADEAWVLCFDEFSVTDIADAMILSRLFSALFASGVVLVATSNVAPDDLYRDGLNRQLFLPFIGLLKKHAKVLTLDSPTDYRMEKLNGMPVYLTPISAATDRRMDEAWQAVARGLPVAPDTVAVKGRQVPVPQAAGDAARFSFAGLCEKPLGARDYLAIAERYATIFIDHVPVLAESRRNEAKRFILLIDTLYDRHVRLFVSAEAPPQDLYQGKRGTEAFEFDRTVSRLIEMQSRDWLDACPSAPPPTGHVEAGLTT</sequence>
<evidence type="ECO:0000313" key="3">
    <source>
        <dbReference type="EMBL" id="MEW9805965.1"/>
    </source>
</evidence>
<dbReference type="InterPro" id="IPR005654">
    <property type="entry name" value="ATPase_AFG1-like"/>
</dbReference>
<dbReference type="Gene3D" id="3.40.50.300">
    <property type="entry name" value="P-loop containing nucleotide triphosphate hydrolases"/>
    <property type="match status" value="1"/>
</dbReference>
<keyword evidence="3" id="KW-0131">Cell cycle</keyword>
<dbReference type="RefSeq" id="WP_367723044.1">
    <property type="nucleotide sequence ID" value="NZ_JBFOCI010000002.1"/>
</dbReference>
<dbReference type="SUPFAM" id="SSF52540">
    <property type="entry name" value="P-loop containing nucleoside triphosphate hydrolases"/>
    <property type="match status" value="1"/>
</dbReference>
<dbReference type="Proteomes" id="UP001556196">
    <property type="component" value="Unassembled WGS sequence"/>
</dbReference>
<keyword evidence="3" id="KW-0132">Cell division</keyword>
<name>A0ABV3QY13_9HYPH</name>
<evidence type="ECO:0000256" key="2">
    <source>
        <dbReference type="ARBA" id="ARBA00022840"/>
    </source>
</evidence>
<evidence type="ECO:0000313" key="4">
    <source>
        <dbReference type="Proteomes" id="UP001556196"/>
    </source>
</evidence>
<keyword evidence="4" id="KW-1185">Reference proteome</keyword>